<keyword evidence="1" id="KW-0472">Membrane</keyword>
<keyword evidence="1" id="KW-1133">Transmembrane helix</keyword>
<name>A0ABY7E8S9_MYAAR</name>
<organism evidence="2 3">
    <name type="scientific">Mya arenaria</name>
    <name type="common">Soft-shell clam</name>
    <dbReference type="NCBI Taxonomy" id="6604"/>
    <lineage>
        <taxon>Eukaryota</taxon>
        <taxon>Metazoa</taxon>
        <taxon>Spiralia</taxon>
        <taxon>Lophotrochozoa</taxon>
        <taxon>Mollusca</taxon>
        <taxon>Bivalvia</taxon>
        <taxon>Autobranchia</taxon>
        <taxon>Heteroconchia</taxon>
        <taxon>Euheterodonta</taxon>
        <taxon>Imparidentia</taxon>
        <taxon>Neoheterodontei</taxon>
        <taxon>Myida</taxon>
        <taxon>Myoidea</taxon>
        <taxon>Myidae</taxon>
        <taxon>Mya</taxon>
    </lineage>
</organism>
<keyword evidence="3" id="KW-1185">Reference proteome</keyword>
<reference evidence="2" key="1">
    <citation type="submission" date="2022-11" db="EMBL/GenBank/DDBJ databases">
        <title>Centuries of genome instability and evolution in soft-shell clam transmissible cancer (bioRxiv).</title>
        <authorList>
            <person name="Hart S.F.M."/>
            <person name="Yonemitsu M.A."/>
            <person name="Giersch R.M."/>
            <person name="Beal B.F."/>
            <person name="Arriagada G."/>
            <person name="Davis B.W."/>
            <person name="Ostrander E.A."/>
            <person name="Goff S.P."/>
            <person name="Metzger M.J."/>
        </authorList>
    </citation>
    <scope>NUCLEOTIDE SEQUENCE</scope>
    <source>
        <strain evidence="2">MELC-2E11</strain>
        <tissue evidence="2">Siphon/mantle</tissue>
    </source>
</reference>
<sequence>MDQDKTSVPHLSTTPKSMSVLYTVKMNLMGAIAHGIGAYGFFDLFLWAHGSNYTICVGTFLVHADQPPSNTVYKENKEEMHVVQQDIALKQKPYEETPTQQ</sequence>
<dbReference type="Proteomes" id="UP001164746">
    <property type="component" value="Chromosome 5"/>
</dbReference>
<evidence type="ECO:0000313" key="3">
    <source>
        <dbReference type="Proteomes" id="UP001164746"/>
    </source>
</evidence>
<gene>
    <name evidence="2" type="ORF">MAR_020963</name>
</gene>
<proteinExistence type="predicted"/>
<evidence type="ECO:0000313" key="2">
    <source>
        <dbReference type="EMBL" id="WAR05594.1"/>
    </source>
</evidence>
<accession>A0ABY7E8S9</accession>
<dbReference type="EMBL" id="CP111016">
    <property type="protein sequence ID" value="WAR05594.1"/>
    <property type="molecule type" value="Genomic_DNA"/>
</dbReference>
<feature type="transmembrane region" description="Helical" evidence="1">
    <location>
        <begin position="20"/>
        <end position="42"/>
    </location>
</feature>
<evidence type="ECO:0000256" key="1">
    <source>
        <dbReference type="SAM" id="Phobius"/>
    </source>
</evidence>
<protein>
    <submittedName>
        <fullName evidence="2">Uncharacterized protein</fullName>
    </submittedName>
</protein>
<keyword evidence="1" id="KW-0812">Transmembrane</keyword>